<dbReference type="RefSeq" id="WP_353549891.1">
    <property type="nucleotide sequence ID" value="NZ_AP029612.1"/>
</dbReference>
<proteinExistence type="predicted"/>
<protein>
    <recommendedName>
        <fullName evidence="1">DUF3347 domain-containing protein</fullName>
    </recommendedName>
</protein>
<dbReference type="Pfam" id="PF11827">
    <property type="entry name" value="DUF3347"/>
    <property type="match status" value="1"/>
</dbReference>
<dbReference type="InterPro" id="IPR021782">
    <property type="entry name" value="DUF3347"/>
</dbReference>
<gene>
    <name evidence="2" type="ORF">KACHI17_04560</name>
</gene>
<sequence>MKRILAFSLILFLAACGGNDEKAAVTEAPQAPLGQSANSDTFNLVFGKMLDSYFQLKDQFIKENDTLITKGTEQLIADINAAAGVLSELKADSSIVSTAKTYTTGINNELTAVKQEKDIEERRKSFQVLSEQLYDLIRTVKYDRAVVYHQYCPMAFNDAGAFWLSNSSDIRNPYLPKKMLICGEVKDSIDFRKL</sequence>
<reference evidence="2" key="1">
    <citation type="submission" date="2024-02" db="EMBL/GenBank/DDBJ databases">
        <title>Sediminibacterium planktonica sp. nov. and Sediminibacterium longus sp. nov., isolated from surface lake and river water.</title>
        <authorList>
            <person name="Watanabe K."/>
            <person name="Takemine S."/>
            <person name="Ishii Y."/>
            <person name="Ogata Y."/>
            <person name="Shindo C."/>
            <person name="Suda W."/>
        </authorList>
    </citation>
    <scope>NUCLEOTIDE SEQUENCE</scope>
    <source>
        <strain evidence="2">KACHI17</strain>
    </source>
</reference>
<evidence type="ECO:0000259" key="1">
    <source>
        <dbReference type="Pfam" id="PF11827"/>
    </source>
</evidence>
<organism evidence="2">
    <name type="scientific">Sediminibacterium sp. KACHI17</name>
    <dbReference type="NCBI Taxonomy" id="1751071"/>
    <lineage>
        <taxon>Bacteria</taxon>
        <taxon>Pseudomonadati</taxon>
        <taxon>Bacteroidota</taxon>
        <taxon>Chitinophagia</taxon>
        <taxon>Chitinophagales</taxon>
        <taxon>Chitinophagaceae</taxon>
        <taxon>Sediminibacterium</taxon>
    </lineage>
</organism>
<name>A0AAT9GG07_9BACT</name>
<accession>A0AAT9GG07</accession>
<dbReference type="PROSITE" id="PS51257">
    <property type="entry name" value="PROKAR_LIPOPROTEIN"/>
    <property type="match status" value="1"/>
</dbReference>
<evidence type="ECO:0000313" key="2">
    <source>
        <dbReference type="EMBL" id="BFG69575.1"/>
    </source>
</evidence>
<dbReference type="EMBL" id="AP029612">
    <property type="protein sequence ID" value="BFG69575.1"/>
    <property type="molecule type" value="Genomic_DNA"/>
</dbReference>
<dbReference type="AlphaFoldDB" id="A0AAT9GG07"/>
<feature type="domain" description="DUF3347" evidence="1">
    <location>
        <begin position="50"/>
        <end position="141"/>
    </location>
</feature>